<reference evidence="2" key="1">
    <citation type="submission" date="2007-02" db="EMBL/GenBank/DDBJ databases">
        <title>Complete sequence of Pyrobaculum calidifontis JCM 11548.</title>
        <authorList>
            <consortium name="US DOE Joint Genome Institute"/>
            <person name="Copeland A."/>
            <person name="Lucas S."/>
            <person name="Lapidus A."/>
            <person name="Barry K."/>
            <person name="Glavina del Rio T."/>
            <person name="Dalin E."/>
            <person name="Tice H."/>
            <person name="Pitluck S."/>
            <person name="Chain P."/>
            <person name="Malfatti S."/>
            <person name="Shin M."/>
            <person name="Vergez L."/>
            <person name="Schmutz J."/>
            <person name="Larimer F."/>
            <person name="Land M."/>
            <person name="Hauser L."/>
            <person name="Kyrpides N."/>
            <person name="Mikhailova N."/>
            <person name="Cozen A.E."/>
            <person name="Fitz-Gibbon S.T."/>
            <person name="House C.H."/>
            <person name="Saltikov C."/>
            <person name="Lowe T.M."/>
            <person name="Richardson P."/>
        </authorList>
    </citation>
    <scope>NUCLEOTIDE SEQUENCE [LARGE SCALE GENOMIC DNA]</scope>
    <source>
        <strain evidence="2">JCM 11548</strain>
    </source>
</reference>
<evidence type="ECO:0000313" key="2">
    <source>
        <dbReference type="EMBL" id="ABO08151.1"/>
    </source>
</evidence>
<dbReference type="OrthoDB" id="42776at2157"/>
<gene>
    <name evidence="2" type="ordered locus">Pcal_0725</name>
</gene>
<dbReference type="KEGG" id="pcl:Pcal_0725"/>
<dbReference type="Gene3D" id="3.40.50.720">
    <property type="entry name" value="NAD(P)-binding Rossmann-like Domain"/>
    <property type="match status" value="1"/>
</dbReference>
<dbReference type="STRING" id="410359.Pcal_0725"/>
<dbReference type="Proteomes" id="UP000001431">
    <property type="component" value="Chromosome"/>
</dbReference>
<organism evidence="2 3">
    <name type="scientific">Pyrobaculum calidifontis (strain DSM 21063 / JCM 11548 / VA1)</name>
    <dbReference type="NCBI Taxonomy" id="410359"/>
    <lineage>
        <taxon>Archaea</taxon>
        <taxon>Thermoproteota</taxon>
        <taxon>Thermoprotei</taxon>
        <taxon>Thermoproteales</taxon>
        <taxon>Thermoproteaceae</taxon>
        <taxon>Pyrobaculum</taxon>
    </lineage>
</organism>
<dbReference type="SUPFAM" id="SSF51735">
    <property type="entry name" value="NAD(P)-binding Rossmann-fold domains"/>
    <property type="match status" value="1"/>
</dbReference>
<dbReference type="AlphaFoldDB" id="A3MU34"/>
<dbReference type="PANTHER" id="PTHR33303:SF2">
    <property type="entry name" value="COA-BINDING DOMAIN-CONTAINING PROTEIN"/>
    <property type="match status" value="1"/>
</dbReference>
<sequence>MNPQEVLKRHRTVAVVGASKDPTKWAHIVPKYLKEHGYKIIPVNPTATEILGEKAYPNILEIPHEIEVVNVFRPSEEVPKIAQEVIKRKRERGDVKVLWLQLGIRAPPEVKQQLEQEGITLIEDTCMMETHKQMTSQTQ</sequence>
<dbReference type="GeneID" id="4908491"/>
<dbReference type="SMART" id="SM00881">
    <property type="entry name" value="CoA_binding"/>
    <property type="match status" value="1"/>
</dbReference>
<name>A3MU34_PYRCJ</name>
<dbReference type="PANTHER" id="PTHR33303">
    <property type="entry name" value="CYTOPLASMIC PROTEIN-RELATED"/>
    <property type="match status" value="1"/>
</dbReference>
<evidence type="ECO:0000313" key="3">
    <source>
        <dbReference type="Proteomes" id="UP000001431"/>
    </source>
</evidence>
<dbReference type="InterPro" id="IPR003781">
    <property type="entry name" value="CoA-bd"/>
</dbReference>
<dbReference type="HOGENOM" id="CLU_112567_0_1_2"/>
<protein>
    <submittedName>
        <fullName evidence="2">CoA-binding domain protein</fullName>
    </submittedName>
</protein>
<dbReference type="Pfam" id="PF13380">
    <property type="entry name" value="CoA_binding_2"/>
    <property type="match status" value="1"/>
</dbReference>
<accession>A3MU34</accession>
<feature type="domain" description="CoA-binding" evidence="1">
    <location>
        <begin position="7"/>
        <end position="104"/>
    </location>
</feature>
<evidence type="ECO:0000259" key="1">
    <source>
        <dbReference type="SMART" id="SM00881"/>
    </source>
</evidence>
<dbReference type="EMBL" id="CP000561">
    <property type="protein sequence ID" value="ABO08151.1"/>
    <property type="molecule type" value="Genomic_DNA"/>
</dbReference>
<dbReference type="InterPro" id="IPR036291">
    <property type="entry name" value="NAD(P)-bd_dom_sf"/>
</dbReference>
<keyword evidence="3" id="KW-1185">Reference proteome</keyword>
<dbReference type="eggNOG" id="arCOG04227">
    <property type="taxonomic scope" value="Archaea"/>
</dbReference>
<proteinExistence type="predicted"/>
<dbReference type="RefSeq" id="WP_011849409.1">
    <property type="nucleotide sequence ID" value="NC_009073.1"/>
</dbReference>